<proteinExistence type="predicted"/>
<dbReference type="AlphaFoldDB" id="A0A0J9S277"/>
<protein>
    <recommendedName>
        <fullName evidence="4">Variable surface protein Vir7-like protein</fullName>
    </recommendedName>
</protein>
<evidence type="ECO:0008006" key="4">
    <source>
        <dbReference type="Google" id="ProtNLM"/>
    </source>
</evidence>
<feature type="transmembrane region" description="Helical" evidence="1">
    <location>
        <begin position="243"/>
        <end position="263"/>
    </location>
</feature>
<evidence type="ECO:0000256" key="1">
    <source>
        <dbReference type="SAM" id="Phobius"/>
    </source>
</evidence>
<name>A0A0J9S277_PLAVI</name>
<keyword evidence="1" id="KW-0472">Membrane</keyword>
<evidence type="ECO:0000313" key="3">
    <source>
        <dbReference type="Proteomes" id="UP000053562"/>
    </source>
</evidence>
<keyword evidence="1" id="KW-1133">Transmembrane helix</keyword>
<keyword evidence="1" id="KW-0812">Transmembrane</keyword>
<dbReference type="Proteomes" id="UP000053562">
    <property type="component" value="Unassembled WGS sequence"/>
</dbReference>
<evidence type="ECO:0000313" key="2">
    <source>
        <dbReference type="EMBL" id="KMZ76829.1"/>
    </source>
</evidence>
<reference evidence="2 3" key="1">
    <citation type="submission" date="2011-08" db="EMBL/GenBank/DDBJ databases">
        <title>The Genome Sequence of Plasmodium vivax India VII.</title>
        <authorList>
            <consortium name="The Broad Institute Genome Sequencing Platform"/>
            <consortium name="The Broad Institute Genome Sequencing Center for Infectious Disease"/>
            <person name="Neafsey D."/>
            <person name="Carlton J."/>
            <person name="Barnwell J."/>
            <person name="Collins W."/>
            <person name="Escalante A."/>
            <person name="Mullikin J."/>
            <person name="Saul A."/>
            <person name="Guigo R."/>
            <person name="Camara F."/>
            <person name="Young S.K."/>
            <person name="Zeng Q."/>
            <person name="Gargeya S."/>
            <person name="Fitzgerald M."/>
            <person name="Haas B."/>
            <person name="Abouelleil A."/>
            <person name="Alvarado L."/>
            <person name="Arachchi H.M."/>
            <person name="Berlin A."/>
            <person name="Brown A."/>
            <person name="Chapman S.B."/>
            <person name="Chen Z."/>
            <person name="Dunbar C."/>
            <person name="Freedman E."/>
            <person name="Gearin G."/>
            <person name="Gellesch M."/>
            <person name="Goldberg J."/>
            <person name="Griggs A."/>
            <person name="Gujja S."/>
            <person name="Heiman D."/>
            <person name="Howarth C."/>
            <person name="Larson L."/>
            <person name="Lui A."/>
            <person name="MacDonald P.J.P."/>
            <person name="Montmayeur A."/>
            <person name="Murphy C."/>
            <person name="Neiman D."/>
            <person name="Pearson M."/>
            <person name="Priest M."/>
            <person name="Roberts A."/>
            <person name="Saif S."/>
            <person name="Shea T."/>
            <person name="Shenoy N."/>
            <person name="Sisk P."/>
            <person name="Stolte C."/>
            <person name="Sykes S."/>
            <person name="Wortman J."/>
            <person name="Nusbaum C."/>
            <person name="Birren B."/>
        </authorList>
    </citation>
    <scope>NUCLEOTIDE SEQUENCE [LARGE SCALE GENOMIC DNA]</scope>
    <source>
        <strain evidence="2 3">India VII</strain>
    </source>
</reference>
<gene>
    <name evidence="2" type="ORF">PVIIG_06298</name>
</gene>
<sequence>MSSPSSKKNDNYAFFVDIEKYIEKAKSAESTAASSNVDSKCKSFMKSSRLHIKDEETAQIICEQFIKLYDSLIDPNIKSKCDPTYKNCSEFLNYWVNFKLTESMKNEDYAVHYVYNGLESQITGVDGYGEIIDFICDIDKDELNKMNKLYNLYENYSKLSAIINKESESDKKELLSLSTQCCTYYNEASYICDPDNNNSRTKFCEELETFKSKYEDLYQKVDEKPSEISDNFIKLLECPNTKIISTAVTGSIIGLIPLFGVLYKVTELNIKLFILN</sequence>
<dbReference type="EMBL" id="KQ234598">
    <property type="protein sequence ID" value="KMZ76829.1"/>
    <property type="molecule type" value="Genomic_DNA"/>
</dbReference>
<organism evidence="2 3">
    <name type="scientific">Plasmodium vivax India VII</name>
    <dbReference type="NCBI Taxonomy" id="1077284"/>
    <lineage>
        <taxon>Eukaryota</taxon>
        <taxon>Sar</taxon>
        <taxon>Alveolata</taxon>
        <taxon>Apicomplexa</taxon>
        <taxon>Aconoidasida</taxon>
        <taxon>Haemosporida</taxon>
        <taxon>Plasmodiidae</taxon>
        <taxon>Plasmodium</taxon>
        <taxon>Plasmodium (Plasmodium)</taxon>
    </lineage>
</organism>
<accession>A0A0J9S277</accession>